<organism evidence="1 2">
    <name type="scientific">Halocaridina rubra</name>
    <name type="common">Hawaiian red shrimp</name>
    <dbReference type="NCBI Taxonomy" id="373956"/>
    <lineage>
        <taxon>Eukaryota</taxon>
        <taxon>Metazoa</taxon>
        <taxon>Ecdysozoa</taxon>
        <taxon>Arthropoda</taxon>
        <taxon>Crustacea</taxon>
        <taxon>Multicrustacea</taxon>
        <taxon>Malacostraca</taxon>
        <taxon>Eumalacostraca</taxon>
        <taxon>Eucarida</taxon>
        <taxon>Decapoda</taxon>
        <taxon>Pleocyemata</taxon>
        <taxon>Caridea</taxon>
        <taxon>Atyoidea</taxon>
        <taxon>Atyidae</taxon>
        <taxon>Halocaridina</taxon>
    </lineage>
</organism>
<protein>
    <submittedName>
        <fullName evidence="1">Uncharacterized protein</fullName>
    </submittedName>
</protein>
<dbReference type="Proteomes" id="UP001381693">
    <property type="component" value="Unassembled WGS sequence"/>
</dbReference>
<reference evidence="1 2" key="1">
    <citation type="submission" date="2023-11" db="EMBL/GenBank/DDBJ databases">
        <title>Halocaridina rubra genome assembly.</title>
        <authorList>
            <person name="Smith C."/>
        </authorList>
    </citation>
    <scope>NUCLEOTIDE SEQUENCE [LARGE SCALE GENOMIC DNA]</scope>
    <source>
        <strain evidence="1">EP-1</strain>
        <tissue evidence="1">Whole</tissue>
    </source>
</reference>
<dbReference type="AlphaFoldDB" id="A0AAN8XC92"/>
<proteinExistence type="predicted"/>
<gene>
    <name evidence="1" type="ORF">SK128_028505</name>
</gene>
<comment type="caution">
    <text evidence="1">The sequence shown here is derived from an EMBL/GenBank/DDBJ whole genome shotgun (WGS) entry which is preliminary data.</text>
</comment>
<keyword evidence="2" id="KW-1185">Reference proteome</keyword>
<feature type="non-terminal residue" evidence="1">
    <location>
        <position position="1"/>
    </location>
</feature>
<sequence length="58" mass="6718">RKRITLQMAFKDIAGNIIKGLIRHDLKREEEGVHTNVEYAAILRVEPPSTQQVQRVLH</sequence>
<evidence type="ECO:0000313" key="2">
    <source>
        <dbReference type="Proteomes" id="UP001381693"/>
    </source>
</evidence>
<evidence type="ECO:0000313" key="1">
    <source>
        <dbReference type="EMBL" id="KAK7081541.1"/>
    </source>
</evidence>
<accession>A0AAN8XC92</accession>
<name>A0AAN8XC92_HALRR</name>
<dbReference type="EMBL" id="JAXCGZ010004710">
    <property type="protein sequence ID" value="KAK7081541.1"/>
    <property type="molecule type" value="Genomic_DNA"/>
</dbReference>